<dbReference type="Proteomes" id="UP000233469">
    <property type="component" value="Unassembled WGS sequence"/>
</dbReference>
<evidence type="ECO:0000313" key="2">
    <source>
        <dbReference type="Proteomes" id="UP000233469"/>
    </source>
</evidence>
<dbReference type="AlphaFoldDB" id="A0A2N1MGA0"/>
<name>A0A2N1MGA0_9GLOM</name>
<gene>
    <name evidence="1" type="ORF">RhiirC2_761563</name>
</gene>
<dbReference type="VEuPathDB" id="FungiDB:FUN_021140"/>
<dbReference type="VEuPathDB" id="FungiDB:RhiirFUN_005205"/>
<accession>A0A2N1MGA0</accession>
<dbReference type="EMBL" id="LLXL01002506">
    <property type="protein sequence ID" value="PKK60665.1"/>
    <property type="molecule type" value="Genomic_DNA"/>
</dbReference>
<reference evidence="1 2" key="2">
    <citation type="submission" date="2017-10" db="EMBL/GenBank/DDBJ databases">
        <title>Extensive intraspecific genome diversity in a model arbuscular mycorrhizal fungus.</title>
        <authorList>
            <person name="Chen E.C.H."/>
            <person name="Morin E."/>
            <person name="Baudet D."/>
            <person name="Noel J."/>
            <person name="Ndikumana S."/>
            <person name="Charron P."/>
            <person name="St-Onge C."/>
            <person name="Giorgi J."/>
            <person name="Grigoriev I.V."/>
            <person name="Roux C."/>
            <person name="Martin F.M."/>
            <person name="Corradi N."/>
        </authorList>
    </citation>
    <scope>NUCLEOTIDE SEQUENCE [LARGE SCALE GENOMIC DNA]</scope>
    <source>
        <strain evidence="1 2">C2</strain>
    </source>
</reference>
<comment type="caution">
    <text evidence="1">The sequence shown here is derived from an EMBL/GenBank/DDBJ whole genome shotgun (WGS) entry which is preliminary data.</text>
</comment>
<evidence type="ECO:0000313" key="1">
    <source>
        <dbReference type="EMBL" id="PKK60665.1"/>
    </source>
</evidence>
<proteinExistence type="predicted"/>
<reference evidence="1 2" key="1">
    <citation type="submission" date="2016-04" db="EMBL/GenBank/DDBJ databases">
        <title>Genome analyses suggest a sexual origin of heterokaryosis in a supposedly ancient asexual fungus.</title>
        <authorList>
            <person name="Ropars J."/>
            <person name="Sedzielewska K."/>
            <person name="Noel J."/>
            <person name="Charron P."/>
            <person name="Farinelli L."/>
            <person name="Marton T."/>
            <person name="Kruger M."/>
            <person name="Pelin A."/>
            <person name="Brachmann A."/>
            <person name="Corradi N."/>
        </authorList>
    </citation>
    <scope>NUCLEOTIDE SEQUENCE [LARGE SCALE GENOMIC DNA]</scope>
    <source>
        <strain evidence="1 2">C2</strain>
    </source>
</reference>
<protein>
    <submittedName>
        <fullName evidence="1">Uncharacterized protein</fullName>
    </submittedName>
</protein>
<sequence>MELQASNTPVGKLEMTKDDIYLVVISWRNVANLDSDIRGNKNIIVVKKENLEKIYSPSLVSRPQFYDKYRKRLEI</sequence>
<organism evidence="1 2">
    <name type="scientific">Rhizophagus irregularis</name>
    <dbReference type="NCBI Taxonomy" id="588596"/>
    <lineage>
        <taxon>Eukaryota</taxon>
        <taxon>Fungi</taxon>
        <taxon>Fungi incertae sedis</taxon>
        <taxon>Mucoromycota</taxon>
        <taxon>Glomeromycotina</taxon>
        <taxon>Glomeromycetes</taxon>
        <taxon>Glomerales</taxon>
        <taxon>Glomeraceae</taxon>
        <taxon>Rhizophagus</taxon>
    </lineage>
</organism>